<reference evidence="3 5" key="2">
    <citation type="journal article" date="2013" name="Nature">
        <title>Insights into bilaterian evolution from three spiralian genomes.</title>
        <authorList>
            <person name="Simakov O."/>
            <person name="Marletaz F."/>
            <person name="Cho S.J."/>
            <person name="Edsinger-Gonzales E."/>
            <person name="Havlak P."/>
            <person name="Hellsten U."/>
            <person name="Kuo D.H."/>
            <person name="Larsson T."/>
            <person name="Lv J."/>
            <person name="Arendt D."/>
            <person name="Savage R."/>
            <person name="Osoegawa K."/>
            <person name="de Jong P."/>
            <person name="Grimwood J."/>
            <person name="Chapman J.A."/>
            <person name="Shapiro H."/>
            <person name="Aerts A."/>
            <person name="Otillar R.P."/>
            <person name="Terry A.Y."/>
            <person name="Boore J.L."/>
            <person name="Grigoriev I.V."/>
            <person name="Lindberg D.R."/>
            <person name="Seaver E.C."/>
            <person name="Weisblat D.A."/>
            <person name="Putnam N.H."/>
            <person name="Rokhsar D.S."/>
        </authorList>
    </citation>
    <scope>NUCLEOTIDE SEQUENCE</scope>
    <source>
        <strain evidence="3 5">I ESC-2004</strain>
    </source>
</reference>
<evidence type="ECO:0000313" key="4">
    <source>
        <dbReference type="EnsemblMetazoa" id="CapteP220385"/>
    </source>
</evidence>
<dbReference type="Pfam" id="PF04488">
    <property type="entry name" value="Gly_transf_sug"/>
    <property type="match status" value="1"/>
</dbReference>
<keyword evidence="2" id="KW-0812">Transmembrane</keyword>
<keyword evidence="1" id="KW-0808">Transferase</keyword>
<keyword evidence="5" id="KW-1185">Reference proteome</keyword>
<evidence type="ECO:0000313" key="5">
    <source>
        <dbReference type="Proteomes" id="UP000014760"/>
    </source>
</evidence>
<keyword evidence="2" id="KW-0472">Membrane</keyword>
<dbReference type="HOGENOM" id="CLU_051866_1_1_1"/>
<sequence>MSTLRTALNNGSSKLTRKFCRLWKLIFGCCRSRRTFEAMLRLWLLGARRLGARERLIIALLIGSILFLLSLHHRVDPTPSAIKSPLASFRLRGSANKATIPRILHQTWKNKQPPEVVRPWVESWLKENPTWEYWFWTDDDMRSFIEVKYPQFLKLYDSYPKQAFRNDAFRYFVLFEYGGIYADMDMQCLRSLDPILDLHPCIVSQEPLEHAHFLSTMGPPLVSNALMACRPGHPFFQRVIKDLASYAGFLYWKTVVHATGPNMLTEVFRGYHQGWFGFGLPSEPVYLALPEDFQPMPDASMVESMREMCMYSDGKDLLSDKFMARQQALCKRLASFDFKPRPSPESYTVHHWTHTWAGKANDPYGVHGESSRTFDVDSLKFVQR</sequence>
<dbReference type="InterPro" id="IPR051706">
    <property type="entry name" value="Glycosyltransferase_domain"/>
</dbReference>
<dbReference type="OrthoDB" id="9997758at2759"/>
<dbReference type="PANTHER" id="PTHR32385:SF15">
    <property type="entry name" value="INOSITOL PHOSPHOCERAMIDE MANNOSYLTRANSFERASE 1"/>
    <property type="match status" value="1"/>
</dbReference>
<proteinExistence type="predicted"/>
<feature type="transmembrane region" description="Helical" evidence="2">
    <location>
        <begin position="56"/>
        <end position="75"/>
    </location>
</feature>
<organism evidence="3">
    <name type="scientific">Capitella teleta</name>
    <name type="common">Polychaete worm</name>
    <dbReference type="NCBI Taxonomy" id="283909"/>
    <lineage>
        <taxon>Eukaryota</taxon>
        <taxon>Metazoa</taxon>
        <taxon>Spiralia</taxon>
        <taxon>Lophotrochozoa</taxon>
        <taxon>Annelida</taxon>
        <taxon>Polychaeta</taxon>
        <taxon>Sedentaria</taxon>
        <taxon>Scolecida</taxon>
        <taxon>Capitellidae</taxon>
        <taxon>Capitella</taxon>
    </lineage>
</organism>
<accession>R7ULX8</accession>
<dbReference type="Gene3D" id="3.90.550.20">
    <property type="match status" value="1"/>
</dbReference>
<evidence type="ECO:0000256" key="2">
    <source>
        <dbReference type="SAM" id="Phobius"/>
    </source>
</evidence>
<keyword evidence="2" id="KW-1133">Transmembrane helix</keyword>
<dbReference type="SUPFAM" id="SSF53448">
    <property type="entry name" value="Nucleotide-diphospho-sugar transferases"/>
    <property type="match status" value="1"/>
</dbReference>
<dbReference type="PANTHER" id="PTHR32385">
    <property type="entry name" value="MANNOSYL PHOSPHORYLINOSITOL CERAMIDE SYNTHASE"/>
    <property type="match status" value="1"/>
</dbReference>
<evidence type="ECO:0000256" key="1">
    <source>
        <dbReference type="ARBA" id="ARBA00022679"/>
    </source>
</evidence>
<reference evidence="4" key="3">
    <citation type="submission" date="2015-06" db="UniProtKB">
        <authorList>
            <consortium name="EnsemblMetazoa"/>
        </authorList>
    </citation>
    <scope>IDENTIFICATION</scope>
</reference>
<dbReference type="Proteomes" id="UP000014760">
    <property type="component" value="Unassembled WGS sequence"/>
</dbReference>
<name>R7ULX8_CAPTE</name>
<dbReference type="OMA" id="WEHTYID"/>
<dbReference type="InterPro" id="IPR029044">
    <property type="entry name" value="Nucleotide-diphossugar_trans"/>
</dbReference>
<dbReference type="EMBL" id="KB300094">
    <property type="protein sequence ID" value="ELU07230.1"/>
    <property type="molecule type" value="Genomic_DNA"/>
</dbReference>
<dbReference type="GO" id="GO:0051999">
    <property type="term" value="P:mannosyl-inositol phosphorylceramide biosynthetic process"/>
    <property type="evidence" value="ECO:0007669"/>
    <property type="project" value="TreeGrafter"/>
</dbReference>
<gene>
    <name evidence="3" type="ORF">CAPTEDRAFT_220385</name>
</gene>
<dbReference type="GO" id="GO:0000030">
    <property type="term" value="F:mannosyltransferase activity"/>
    <property type="evidence" value="ECO:0007669"/>
    <property type="project" value="TreeGrafter"/>
</dbReference>
<dbReference type="InterPro" id="IPR007577">
    <property type="entry name" value="GlycoTrfase_DXD_sugar-bd_CS"/>
</dbReference>
<dbReference type="EMBL" id="AMQN01001147">
    <property type="status" value="NOT_ANNOTATED_CDS"/>
    <property type="molecule type" value="Genomic_DNA"/>
</dbReference>
<dbReference type="GO" id="GO:0016020">
    <property type="term" value="C:membrane"/>
    <property type="evidence" value="ECO:0007669"/>
    <property type="project" value="GOC"/>
</dbReference>
<dbReference type="EnsemblMetazoa" id="CapteT220385">
    <property type="protein sequence ID" value="CapteP220385"/>
    <property type="gene ID" value="CapteG220385"/>
</dbReference>
<evidence type="ECO:0000313" key="3">
    <source>
        <dbReference type="EMBL" id="ELU07230.1"/>
    </source>
</evidence>
<reference evidence="5" key="1">
    <citation type="submission" date="2012-12" db="EMBL/GenBank/DDBJ databases">
        <authorList>
            <person name="Hellsten U."/>
            <person name="Grimwood J."/>
            <person name="Chapman J.A."/>
            <person name="Shapiro H."/>
            <person name="Aerts A."/>
            <person name="Otillar R.P."/>
            <person name="Terry A.Y."/>
            <person name="Boore J.L."/>
            <person name="Simakov O."/>
            <person name="Marletaz F."/>
            <person name="Cho S.-J."/>
            <person name="Edsinger-Gonzales E."/>
            <person name="Havlak P."/>
            <person name="Kuo D.-H."/>
            <person name="Larsson T."/>
            <person name="Lv J."/>
            <person name="Arendt D."/>
            <person name="Savage R."/>
            <person name="Osoegawa K."/>
            <person name="de Jong P."/>
            <person name="Lindberg D.R."/>
            <person name="Seaver E.C."/>
            <person name="Weisblat D.A."/>
            <person name="Putnam N.H."/>
            <person name="Grigoriev I.V."/>
            <person name="Rokhsar D.S."/>
        </authorList>
    </citation>
    <scope>NUCLEOTIDE SEQUENCE</scope>
    <source>
        <strain evidence="5">I ESC-2004</strain>
    </source>
</reference>
<dbReference type="AlphaFoldDB" id="R7ULX8"/>
<protein>
    <submittedName>
        <fullName evidence="3 4">Uncharacterized protein</fullName>
    </submittedName>
</protein>